<accession>A0A8J7F6D7</accession>
<name>A0A8J7F6D7_9CYAN</name>
<dbReference type="Proteomes" id="UP000620559">
    <property type="component" value="Unassembled WGS sequence"/>
</dbReference>
<organism evidence="2 3">
    <name type="scientific">Plectonema cf. radiosum LEGE 06105</name>
    <dbReference type="NCBI Taxonomy" id="945769"/>
    <lineage>
        <taxon>Bacteria</taxon>
        <taxon>Bacillati</taxon>
        <taxon>Cyanobacteriota</taxon>
        <taxon>Cyanophyceae</taxon>
        <taxon>Oscillatoriophycideae</taxon>
        <taxon>Oscillatoriales</taxon>
        <taxon>Microcoleaceae</taxon>
        <taxon>Plectonema</taxon>
    </lineage>
</organism>
<gene>
    <name evidence="2" type="ORF">IQ247_26940</name>
</gene>
<keyword evidence="1" id="KW-0472">Membrane</keyword>
<feature type="transmembrane region" description="Helical" evidence="1">
    <location>
        <begin position="6"/>
        <end position="23"/>
    </location>
</feature>
<evidence type="ECO:0000256" key="1">
    <source>
        <dbReference type="SAM" id="Phobius"/>
    </source>
</evidence>
<dbReference type="RefSeq" id="WP_193924720.1">
    <property type="nucleotide sequence ID" value="NZ_JADEWL010000150.1"/>
</dbReference>
<sequence length="102" mass="12453">MSELFLDWIWLYIQFALLGILIVREIIRRRNRNLYAILIPLTMLFLVQGQAWWILDQFQNRSSQTLRHLYQYIDLDSTRLANLYFEMRLPCTFISFNCEICQ</sequence>
<keyword evidence="1" id="KW-0812">Transmembrane</keyword>
<reference evidence="2" key="1">
    <citation type="submission" date="2020-10" db="EMBL/GenBank/DDBJ databases">
        <authorList>
            <person name="Castelo-Branco R."/>
            <person name="Eusebio N."/>
            <person name="Adriana R."/>
            <person name="Vieira A."/>
            <person name="Brugerolle De Fraissinette N."/>
            <person name="Rezende De Castro R."/>
            <person name="Schneider M.P."/>
            <person name="Vasconcelos V."/>
            <person name="Leao P.N."/>
        </authorList>
    </citation>
    <scope>NUCLEOTIDE SEQUENCE</scope>
    <source>
        <strain evidence="2">LEGE 06105</strain>
    </source>
</reference>
<protein>
    <submittedName>
        <fullName evidence="2">Uncharacterized protein</fullName>
    </submittedName>
</protein>
<keyword evidence="3" id="KW-1185">Reference proteome</keyword>
<evidence type="ECO:0000313" key="2">
    <source>
        <dbReference type="EMBL" id="MBE9216255.1"/>
    </source>
</evidence>
<feature type="transmembrane region" description="Helical" evidence="1">
    <location>
        <begin position="35"/>
        <end position="55"/>
    </location>
</feature>
<evidence type="ECO:0000313" key="3">
    <source>
        <dbReference type="Proteomes" id="UP000620559"/>
    </source>
</evidence>
<proteinExistence type="predicted"/>
<dbReference type="EMBL" id="JADEWL010000150">
    <property type="protein sequence ID" value="MBE9216255.1"/>
    <property type="molecule type" value="Genomic_DNA"/>
</dbReference>
<dbReference type="AlphaFoldDB" id="A0A8J7F6D7"/>
<comment type="caution">
    <text evidence="2">The sequence shown here is derived from an EMBL/GenBank/DDBJ whole genome shotgun (WGS) entry which is preliminary data.</text>
</comment>
<keyword evidence="1" id="KW-1133">Transmembrane helix</keyword>